<comment type="caution">
    <text evidence="3">The sequence shown here is derived from an EMBL/GenBank/DDBJ whole genome shotgun (WGS) entry which is preliminary data.</text>
</comment>
<feature type="region of interest" description="Disordered" evidence="1">
    <location>
        <begin position="1"/>
        <end position="24"/>
    </location>
</feature>
<feature type="transmembrane region" description="Helical" evidence="2">
    <location>
        <begin position="50"/>
        <end position="69"/>
    </location>
</feature>
<organism evidence="3 4">
    <name type="scientific">Cephalotrichum gorgonifer</name>
    <dbReference type="NCBI Taxonomy" id="2041049"/>
    <lineage>
        <taxon>Eukaryota</taxon>
        <taxon>Fungi</taxon>
        <taxon>Dikarya</taxon>
        <taxon>Ascomycota</taxon>
        <taxon>Pezizomycotina</taxon>
        <taxon>Sordariomycetes</taxon>
        <taxon>Hypocreomycetidae</taxon>
        <taxon>Microascales</taxon>
        <taxon>Microascaceae</taxon>
        <taxon>Cephalotrichum</taxon>
    </lineage>
</organism>
<dbReference type="AlphaFoldDB" id="A0AAE8SQQ7"/>
<evidence type="ECO:0000256" key="2">
    <source>
        <dbReference type="SAM" id="Phobius"/>
    </source>
</evidence>
<protein>
    <submittedName>
        <fullName evidence="3">Related to polysaccharide export protein (CAP59)</fullName>
    </submittedName>
</protein>
<evidence type="ECO:0000256" key="1">
    <source>
        <dbReference type="SAM" id="MobiDB-lite"/>
    </source>
</evidence>
<keyword evidence="2" id="KW-0812">Transmembrane</keyword>
<accession>A0AAE8SQQ7</accession>
<gene>
    <name evidence="3" type="ORF">DNG_00393</name>
</gene>
<dbReference type="InterPro" id="IPR021047">
    <property type="entry name" value="Mannosyltransferase_CMT1"/>
</dbReference>
<proteinExistence type="predicted"/>
<evidence type="ECO:0000313" key="3">
    <source>
        <dbReference type="EMBL" id="SPN96873.1"/>
    </source>
</evidence>
<dbReference type="Proteomes" id="UP001187682">
    <property type="component" value="Unassembled WGS sequence"/>
</dbReference>
<name>A0AAE8SQQ7_9PEZI</name>
<dbReference type="Pfam" id="PF11735">
    <property type="entry name" value="CAP59_mtransfer"/>
    <property type="match status" value="1"/>
</dbReference>
<dbReference type="PANTHER" id="PTHR34144:SF7">
    <property type="entry name" value="EXPORT PROTEIN (CAP59), PUTATIVE (AFU_ORTHOLOGUE AFUA_7G05020)-RELATED"/>
    <property type="match status" value="1"/>
</dbReference>
<keyword evidence="4" id="KW-1185">Reference proteome</keyword>
<keyword evidence="2" id="KW-0472">Membrane</keyword>
<dbReference type="PANTHER" id="PTHR34144">
    <property type="entry name" value="CHROMOSOME 8, WHOLE GENOME SHOTGUN SEQUENCE"/>
    <property type="match status" value="1"/>
</dbReference>
<dbReference type="EMBL" id="ONZQ02000001">
    <property type="protein sequence ID" value="SPN96873.1"/>
    <property type="molecule type" value="Genomic_DNA"/>
</dbReference>
<reference evidence="3" key="1">
    <citation type="submission" date="2018-03" db="EMBL/GenBank/DDBJ databases">
        <authorList>
            <person name="Guldener U."/>
        </authorList>
    </citation>
    <scope>NUCLEOTIDE SEQUENCE</scope>
</reference>
<feature type="compositionally biased region" description="Basic and acidic residues" evidence="1">
    <location>
        <begin position="1"/>
        <end position="15"/>
    </location>
</feature>
<evidence type="ECO:0000313" key="4">
    <source>
        <dbReference type="Proteomes" id="UP001187682"/>
    </source>
</evidence>
<keyword evidence="2" id="KW-1133">Transmembrane helix</keyword>
<sequence>MTLRFSDDGGRHGRDSSPPSPILPLTESRFQPRRRIGFTARVRRALRSRALRLALVLFIFFNAAEVLLVRRNLLLSDPPAAEREFAAAAPRRERVYIASMHWNNAKVLKRHWNDAVVGLAGALGPENVFVSVYESGSWDGSKEALKELDARLEALGAPRNITLSNRTHRDEIDEEPEGEGWIETSRGKKELRRIPYLAALRNRTLQDLLELYEQGIEFDKVLFLNDVVFTTDDVLTLLDTNDGSYAAACSLDFSNPPSYYDTFALRDSDGGSHLMQTWPFFRSSLSRKGVVANWPAVPVKSCWNGIVAMRAQPFVAEHHPLRFRGIPDSLAKHHLEASECCLIHADNPLSAELGVYVNPRVRVGYNTAAYVATHPTTGTWVSPWGIFRGLWASRILRWVYRPETRDWIVARRLKKWAAEGEGNVEPGAFCIINEMQVLVERGWAHV</sequence>